<dbReference type="EMBL" id="WXEW01000003">
    <property type="protein sequence ID" value="NAS21970.1"/>
    <property type="molecule type" value="Genomic_DNA"/>
</dbReference>
<evidence type="ECO:0000313" key="1">
    <source>
        <dbReference type="EMBL" id="NAS21970.1"/>
    </source>
</evidence>
<organism evidence="1 2">
    <name type="scientific">Herbidospora solisilvae</name>
    <dbReference type="NCBI Taxonomy" id="2696284"/>
    <lineage>
        <taxon>Bacteria</taxon>
        <taxon>Bacillati</taxon>
        <taxon>Actinomycetota</taxon>
        <taxon>Actinomycetes</taxon>
        <taxon>Streptosporangiales</taxon>
        <taxon>Streptosporangiaceae</taxon>
        <taxon>Herbidospora</taxon>
    </lineage>
</organism>
<dbReference type="RefSeq" id="WP_161479418.1">
    <property type="nucleotide sequence ID" value="NZ_WXEW01000003.1"/>
</dbReference>
<comment type="caution">
    <text evidence="1">The sequence shown here is derived from an EMBL/GenBank/DDBJ whole genome shotgun (WGS) entry which is preliminary data.</text>
</comment>
<sequence>MSVHSTTTAATEPGDDLDLTEYDLCGCLLCLDGPPTLASMLVNPDWVAVSRDGSRTLISDRYVILDAGRAQLRGLPEQDGIYDLTGPYPVLYGCALDVLPRVWDQATGPRVGTNPALVTWSDWSYQQRRIGFLPGVHPVAAHNAVADHPTRWHLSGGADGTTLLITHPHTGQICGAIARLTLPTTPDFTPILTAITTSITTDWLT</sequence>
<name>A0A7C9MZD3_9ACTN</name>
<proteinExistence type="predicted"/>
<accession>A0A7C9MZD3</accession>
<dbReference type="AlphaFoldDB" id="A0A7C9MZD3"/>
<dbReference type="Proteomes" id="UP000479526">
    <property type="component" value="Unassembled WGS sequence"/>
</dbReference>
<gene>
    <name evidence="1" type="ORF">GT755_09765</name>
</gene>
<reference evidence="1 2" key="1">
    <citation type="submission" date="2020-01" db="EMBL/GenBank/DDBJ databases">
        <title>Herbidospora sp. NEAU-GS84 nov., a novel actinomycete isolated from soil.</title>
        <authorList>
            <person name="Han L."/>
        </authorList>
    </citation>
    <scope>NUCLEOTIDE SEQUENCE [LARGE SCALE GENOMIC DNA]</scope>
    <source>
        <strain evidence="1 2">NEAU-GS84</strain>
    </source>
</reference>
<protein>
    <submittedName>
        <fullName evidence="1">Uncharacterized protein</fullName>
    </submittedName>
</protein>
<evidence type="ECO:0000313" key="2">
    <source>
        <dbReference type="Proteomes" id="UP000479526"/>
    </source>
</evidence>
<keyword evidence="2" id="KW-1185">Reference proteome</keyword>